<protein>
    <submittedName>
        <fullName evidence="1">DUF1302 family protein</fullName>
    </submittedName>
</protein>
<dbReference type="InterPro" id="IPR010727">
    <property type="entry name" value="DUF1302"/>
</dbReference>
<name>A0A418Y0Q4_9BURK</name>
<organism evidence="1 2">
    <name type="scientific">Massilia cavernae</name>
    <dbReference type="NCBI Taxonomy" id="2320864"/>
    <lineage>
        <taxon>Bacteria</taxon>
        <taxon>Pseudomonadati</taxon>
        <taxon>Pseudomonadota</taxon>
        <taxon>Betaproteobacteria</taxon>
        <taxon>Burkholderiales</taxon>
        <taxon>Oxalobacteraceae</taxon>
        <taxon>Telluria group</taxon>
        <taxon>Massilia</taxon>
    </lineage>
</organism>
<evidence type="ECO:0000313" key="1">
    <source>
        <dbReference type="EMBL" id="RJG18904.1"/>
    </source>
</evidence>
<comment type="caution">
    <text evidence="1">The sequence shown here is derived from an EMBL/GenBank/DDBJ whole genome shotgun (WGS) entry which is preliminary data.</text>
</comment>
<dbReference type="AlphaFoldDB" id="A0A418Y0Q4"/>
<dbReference type="Pfam" id="PF06980">
    <property type="entry name" value="DUF1302"/>
    <property type="match status" value="1"/>
</dbReference>
<proteinExistence type="predicted"/>
<reference evidence="1 2" key="1">
    <citation type="submission" date="2018-09" db="EMBL/GenBank/DDBJ databases">
        <authorList>
            <person name="Zhu H."/>
        </authorList>
    </citation>
    <scope>NUCLEOTIDE SEQUENCE [LARGE SCALE GENOMIC DNA]</scope>
    <source>
        <strain evidence="1 2">K1S02-61</strain>
    </source>
</reference>
<dbReference type="Proteomes" id="UP000284006">
    <property type="component" value="Unassembled WGS sequence"/>
</dbReference>
<sequence length="388" mass="41045">RYYHGPSGEVLDAYISGRFDLGSAPIDVRLGKHAVIWGEGLFGSTNAISYSQAPNDARKALANPAATAKETALATKQVSAVAQVTDELTIAGLYSFEWAPNRLPEGGTFFAAADFLFDGPNVGRAPAVEGEKGDIGLSLRWKPEFMDGGTFGAYLRRFDEKQPWPAQRVAAGTRSAYAPDVELLGLSMTRVVGGISVSSDLSYRRNMPLNSAGPSADGMGARGETLHAVVNGVKLWGNSSWFSSASLAAEVGVSHLVKVTDNAANFRTKGNPATGCATDDTLAGCSSKNFWTVGAAFTPVWQQTLPGVDVSLPVFYSINFKGNAATNGGGNEGFQVLKVGISALADSKHKFDLAATFYKAKSDSQRGLINGAPYDDKANLVFTYLVSF</sequence>
<evidence type="ECO:0000313" key="2">
    <source>
        <dbReference type="Proteomes" id="UP000284006"/>
    </source>
</evidence>
<keyword evidence="2" id="KW-1185">Reference proteome</keyword>
<dbReference type="EMBL" id="QYUP01000091">
    <property type="protein sequence ID" value="RJG18904.1"/>
    <property type="molecule type" value="Genomic_DNA"/>
</dbReference>
<gene>
    <name evidence="1" type="ORF">D3872_09485</name>
</gene>
<accession>A0A418Y0Q4</accession>
<dbReference type="OrthoDB" id="8932625at2"/>
<feature type="non-terminal residue" evidence="1">
    <location>
        <position position="1"/>
    </location>
</feature>
<dbReference type="RefSeq" id="WP_119810540.1">
    <property type="nucleotide sequence ID" value="NZ_QYUP01000091.1"/>
</dbReference>